<evidence type="ECO:0000313" key="5">
    <source>
        <dbReference type="EMBL" id="MZR30010.1"/>
    </source>
</evidence>
<protein>
    <submittedName>
        <fullName evidence="5">MarR family transcriptional regulator</fullName>
    </submittedName>
</protein>
<evidence type="ECO:0000259" key="4">
    <source>
        <dbReference type="PROSITE" id="PS50995"/>
    </source>
</evidence>
<dbReference type="RefSeq" id="WP_161314549.1">
    <property type="nucleotide sequence ID" value="NZ_WTUW01000001.1"/>
</dbReference>
<dbReference type="AlphaFoldDB" id="A0A6L8W6J7"/>
<dbReference type="GO" id="GO:0003677">
    <property type="term" value="F:DNA binding"/>
    <property type="evidence" value="ECO:0007669"/>
    <property type="project" value="UniProtKB-KW"/>
</dbReference>
<evidence type="ECO:0000313" key="6">
    <source>
        <dbReference type="Proteomes" id="UP000476030"/>
    </source>
</evidence>
<comment type="caution">
    <text evidence="5">The sequence shown here is derived from an EMBL/GenBank/DDBJ whole genome shotgun (WGS) entry which is preliminary data.</text>
</comment>
<sequence>MLSKKDNTLGTLVHEVAHLLRTHIDRRVEPYNLTRAKWLALGVLDRREGITQTELADYLELDKSTIGRLLDRLEERGFIRREKDPDDRRILRVFIAETAHPVLSELEQVADDVRQQALSGLSKAEQTQLLTLLGKVKANLVSVRENS</sequence>
<dbReference type="SMART" id="SM00347">
    <property type="entry name" value="HTH_MARR"/>
    <property type="match status" value="1"/>
</dbReference>
<dbReference type="Pfam" id="PF12802">
    <property type="entry name" value="MarR_2"/>
    <property type="match status" value="1"/>
</dbReference>
<dbReference type="PANTHER" id="PTHR33164:SF64">
    <property type="entry name" value="TRANSCRIPTIONAL REGULATOR SLYA"/>
    <property type="match status" value="1"/>
</dbReference>
<dbReference type="InterPro" id="IPR036388">
    <property type="entry name" value="WH-like_DNA-bd_sf"/>
</dbReference>
<dbReference type="InterPro" id="IPR000835">
    <property type="entry name" value="HTH_MarR-typ"/>
</dbReference>
<proteinExistence type="predicted"/>
<evidence type="ECO:0000256" key="3">
    <source>
        <dbReference type="ARBA" id="ARBA00023163"/>
    </source>
</evidence>
<dbReference type="InterPro" id="IPR036390">
    <property type="entry name" value="WH_DNA-bd_sf"/>
</dbReference>
<keyword evidence="1" id="KW-0805">Transcription regulation</keyword>
<dbReference type="PRINTS" id="PR00598">
    <property type="entry name" value="HTHMARR"/>
</dbReference>
<keyword evidence="2" id="KW-0238">DNA-binding</keyword>
<organism evidence="5 6">
    <name type="scientific">Sneathiella litorea</name>
    <dbReference type="NCBI Taxonomy" id="2606216"/>
    <lineage>
        <taxon>Bacteria</taxon>
        <taxon>Pseudomonadati</taxon>
        <taxon>Pseudomonadota</taxon>
        <taxon>Alphaproteobacteria</taxon>
        <taxon>Sneathiellales</taxon>
        <taxon>Sneathiellaceae</taxon>
        <taxon>Sneathiella</taxon>
    </lineage>
</organism>
<dbReference type="EMBL" id="WTUW01000001">
    <property type="protein sequence ID" value="MZR30010.1"/>
    <property type="molecule type" value="Genomic_DNA"/>
</dbReference>
<dbReference type="PROSITE" id="PS50995">
    <property type="entry name" value="HTH_MARR_2"/>
    <property type="match status" value="1"/>
</dbReference>
<feature type="domain" description="HTH marR-type" evidence="4">
    <location>
        <begin position="6"/>
        <end position="138"/>
    </location>
</feature>
<evidence type="ECO:0000256" key="2">
    <source>
        <dbReference type="ARBA" id="ARBA00023125"/>
    </source>
</evidence>
<keyword evidence="3" id="KW-0804">Transcription</keyword>
<dbReference type="InterPro" id="IPR039422">
    <property type="entry name" value="MarR/SlyA-like"/>
</dbReference>
<gene>
    <name evidence="5" type="ORF">GQE98_05100</name>
</gene>
<dbReference type="GO" id="GO:0003700">
    <property type="term" value="F:DNA-binding transcription factor activity"/>
    <property type="evidence" value="ECO:0007669"/>
    <property type="project" value="InterPro"/>
</dbReference>
<accession>A0A6L8W6J7</accession>
<reference evidence="5 6" key="1">
    <citation type="submission" date="2019-12" db="EMBL/GenBank/DDBJ databases">
        <title>Snethiella sp. nov. sp. isolated from sea sand.</title>
        <authorList>
            <person name="Kim J."/>
            <person name="Jeong S.E."/>
            <person name="Jung H.S."/>
            <person name="Jeon C.O."/>
        </authorList>
    </citation>
    <scope>NUCLEOTIDE SEQUENCE [LARGE SCALE GENOMIC DNA]</scope>
    <source>
        <strain evidence="5 6">DP05</strain>
    </source>
</reference>
<evidence type="ECO:0000256" key="1">
    <source>
        <dbReference type="ARBA" id="ARBA00023015"/>
    </source>
</evidence>
<name>A0A6L8W6J7_9PROT</name>
<dbReference type="SUPFAM" id="SSF46785">
    <property type="entry name" value="Winged helix' DNA-binding domain"/>
    <property type="match status" value="1"/>
</dbReference>
<dbReference type="GO" id="GO:0006950">
    <property type="term" value="P:response to stress"/>
    <property type="evidence" value="ECO:0007669"/>
    <property type="project" value="TreeGrafter"/>
</dbReference>
<dbReference type="Gene3D" id="1.10.10.10">
    <property type="entry name" value="Winged helix-like DNA-binding domain superfamily/Winged helix DNA-binding domain"/>
    <property type="match status" value="1"/>
</dbReference>
<dbReference type="Proteomes" id="UP000476030">
    <property type="component" value="Unassembled WGS sequence"/>
</dbReference>
<dbReference type="PANTHER" id="PTHR33164">
    <property type="entry name" value="TRANSCRIPTIONAL REGULATOR, MARR FAMILY"/>
    <property type="match status" value="1"/>
</dbReference>
<keyword evidence="6" id="KW-1185">Reference proteome</keyword>